<evidence type="ECO:0000313" key="3">
    <source>
        <dbReference type="Proteomes" id="UP001497457"/>
    </source>
</evidence>
<keyword evidence="3" id="KW-1185">Reference proteome</keyword>
<protein>
    <submittedName>
        <fullName evidence="2">Uncharacterized protein</fullName>
    </submittedName>
</protein>
<keyword evidence="1" id="KW-1133">Transmembrane helix</keyword>
<evidence type="ECO:0000313" key="2">
    <source>
        <dbReference type="EMBL" id="CAL4998769.1"/>
    </source>
</evidence>
<sequence length="206" mass="21565">MADAADAALPPPPAPTPAWRSTAAALVRSPRAMVAAAATVLIFPILAMLWLLLVSMGTRRIARAAWGEGSAVVTAADGVSLAASAGLVVLGLASLAAAVCSICVAAWSKQADKAPALSDLTTSEDQPVLCVLMFGMFANLAFLLLTLVGLLLITFSHVKGSHAERSGYIIMDVAVFSLLVLNCFIVLPAMALFVWKRMYVIAWQLI</sequence>
<name>A0ABC9BBW4_9POAL</name>
<dbReference type="Proteomes" id="UP001497457">
    <property type="component" value="Chromosome 25rd"/>
</dbReference>
<accession>A0ABC9BBW4</accession>
<dbReference type="EMBL" id="OZ075135">
    <property type="protein sequence ID" value="CAL4998769.1"/>
    <property type="molecule type" value="Genomic_DNA"/>
</dbReference>
<feature type="transmembrane region" description="Helical" evidence="1">
    <location>
        <begin position="173"/>
        <end position="195"/>
    </location>
</feature>
<feature type="transmembrane region" description="Helical" evidence="1">
    <location>
        <begin position="89"/>
        <end position="107"/>
    </location>
</feature>
<organism evidence="2 3">
    <name type="scientific">Urochloa decumbens</name>
    <dbReference type="NCBI Taxonomy" id="240449"/>
    <lineage>
        <taxon>Eukaryota</taxon>
        <taxon>Viridiplantae</taxon>
        <taxon>Streptophyta</taxon>
        <taxon>Embryophyta</taxon>
        <taxon>Tracheophyta</taxon>
        <taxon>Spermatophyta</taxon>
        <taxon>Magnoliopsida</taxon>
        <taxon>Liliopsida</taxon>
        <taxon>Poales</taxon>
        <taxon>Poaceae</taxon>
        <taxon>PACMAD clade</taxon>
        <taxon>Panicoideae</taxon>
        <taxon>Panicodae</taxon>
        <taxon>Paniceae</taxon>
        <taxon>Melinidinae</taxon>
        <taxon>Urochloa</taxon>
    </lineage>
</organism>
<gene>
    <name evidence="2" type="ORF">URODEC1_LOCUS63983</name>
</gene>
<reference evidence="2" key="1">
    <citation type="submission" date="2024-10" db="EMBL/GenBank/DDBJ databases">
        <authorList>
            <person name="Ryan C."/>
        </authorList>
    </citation>
    <scope>NUCLEOTIDE SEQUENCE [LARGE SCALE GENOMIC DNA]</scope>
</reference>
<feature type="transmembrane region" description="Helical" evidence="1">
    <location>
        <begin position="32"/>
        <end position="53"/>
    </location>
</feature>
<evidence type="ECO:0000256" key="1">
    <source>
        <dbReference type="SAM" id="Phobius"/>
    </source>
</evidence>
<dbReference type="AlphaFoldDB" id="A0ABC9BBW4"/>
<proteinExistence type="predicted"/>
<keyword evidence="1" id="KW-0472">Membrane</keyword>
<feature type="transmembrane region" description="Helical" evidence="1">
    <location>
        <begin position="128"/>
        <end position="153"/>
    </location>
</feature>
<keyword evidence="1" id="KW-0812">Transmembrane</keyword>